<keyword evidence="2" id="KW-1185">Reference proteome</keyword>
<dbReference type="Proteomes" id="UP000005519">
    <property type="component" value="Unassembled WGS sequence"/>
</dbReference>
<sequence length="70" mass="8267">MDEPDSNLYFGNQVREKIVQLKQLGLSILFHQYKTITNGEPKQTLTVKNLAIIYQLDEQLLRKNLRTIYE</sequence>
<dbReference type="HOGENOM" id="CLU_2754278_0_0_6"/>
<protein>
    <submittedName>
        <fullName evidence="1">Uncharacterized protein</fullName>
    </submittedName>
</protein>
<gene>
    <name evidence="1" type="ORF">HMPREF0621_0705</name>
</gene>
<evidence type="ECO:0000313" key="2">
    <source>
        <dbReference type="Proteomes" id="UP000005519"/>
    </source>
</evidence>
<dbReference type="STRING" id="667128.HMPREF0621_0705"/>
<dbReference type="EMBL" id="ACZR01000006">
    <property type="protein sequence ID" value="EEX50764.1"/>
    <property type="molecule type" value="Genomic_DNA"/>
</dbReference>
<name>C9PNX3_9PAST</name>
<evidence type="ECO:0000313" key="1">
    <source>
        <dbReference type="EMBL" id="EEX50764.1"/>
    </source>
</evidence>
<comment type="caution">
    <text evidence="1">The sequence shown here is derived from an EMBL/GenBank/DDBJ whole genome shotgun (WGS) entry which is preliminary data.</text>
</comment>
<accession>C9PNX3</accession>
<dbReference type="AlphaFoldDB" id="C9PNX3"/>
<dbReference type="RefSeq" id="WP_005763600.1">
    <property type="nucleotide sequence ID" value="NZ_GG704811.1"/>
</dbReference>
<reference evidence="1 2" key="1">
    <citation type="submission" date="2009-10" db="EMBL/GenBank/DDBJ databases">
        <authorList>
            <person name="Muzny D."/>
            <person name="Qin X."/>
            <person name="Deng J."/>
            <person name="Jiang H."/>
            <person name="Liu Y."/>
            <person name="Qu J."/>
            <person name="Song X.-Z."/>
            <person name="Zhang L."/>
            <person name="Thornton R."/>
            <person name="Coyle M."/>
            <person name="Francisco L."/>
            <person name="Jackson L."/>
            <person name="Javaid M."/>
            <person name="Korchina V."/>
            <person name="Kovar C."/>
            <person name="Mata R."/>
            <person name="Mathew T."/>
            <person name="Ngo R."/>
            <person name="Nguyen L."/>
            <person name="Nguyen N."/>
            <person name="Okwuonu G."/>
            <person name="Ongeri F."/>
            <person name="Pham C."/>
            <person name="Simmons D."/>
            <person name="Wilczek-Boney K."/>
            <person name="Hale W."/>
            <person name="Jakkamsetti A."/>
            <person name="Pham P."/>
            <person name="Ruth R."/>
            <person name="San Lucas F."/>
            <person name="Warren J."/>
            <person name="Zhang J."/>
            <person name="Zhao Z."/>
            <person name="Zhou C."/>
            <person name="Zhu D."/>
            <person name="Lee S."/>
            <person name="Bess C."/>
            <person name="Blankenburg K."/>
            <person name="Forbes L."/>
            <person name="Fu Q."/>
            <person name="Gubbala S."/>
            <person name="Hirani K."/>
            <person name="Jayaseelan J.C."/>
            <person name="Lara F."/>
            <person name="Munidasa M."/>
            <person name="Palculict T."/>
            <person name="Patil S."/>
            <person name="Pu L.-L."/>
            <person name="Saada N."/>
            <person name="Tang L."/>
            <person name="Weissenberger G."/>
            <person name="Zhu Y."/>
            <person name="Hemphill L."/>
            <person name="Shang Y."/>
            <person name="Youmans B."/>
            <person name="Ayvaz T."/>
            <person name="Ross M."/>
            <person name="Santibanez J."/>
            <person name="Aqrawi P."/>
            <person name="Gross S."/>
            <person name="Joshi V."/>
            <person name="Fowler G."/>
            <person name="Nazareth L."/>
            <person name="Reid J."/>
            <person name="Worley K."/>
            <person name="Petrosino J."/>
            <person name="Highlander S."/>
            <person name="Gibbs R."/>
        </authorList>
    </citation>
    <scope>NUCLEOTIDE SEQUENCE [LARGE SCALE GENOMIC DNA]</scope>
    <source>
        <strain evidence="1 2">ATCC 43325</strain>
    </source>
</reference>
<proteinExistence type="predicted"/>
<organism evidence="1 2">
    <name type="scientific">Pasteurella dagmatis ATCC 43325</name>
    <dbReference type="NCBI Taxonomy" id="667128"/>
    <lineage>
        <taxon>Bacteria</taxon>
        <taxon>Pseudomonadati</taxon>
        <taxon>Pseudomonadota</taxon>
        <taxon>Gammaproteobacteria</taxon>
        <taxon>Pasteurellales</taxon>
        <taxon>Pasteurellaceae</taxon>
        <taxon>Pasteurella</taxon>
    </lineage>
</organism>